<dbReference type="AlphaFoldDB" id="A0A976FNM3"/>
<proteinExistence type="predicted"/>
<reference evidence="1 2" key="1">
    <citation type="journal article" date="2021" name="Genome Biol.">
        <title>AFLAP: assembly-free linkage analysis pipeline using k-mers from genome sequencing data.</title>
        <authorList>
            <person name="Fletcher K."/>
            <person name="Zhang L."/>
            <person name="Gil J."/>
            <person name="Han R."/>
            <person name="Cavanaugh K."/>
            <person name="Michelmore R."/>
        </authorList>
    </citation>
    <scope>NUCLEOTIDE SEQUENCE [LARGE SCALE GENOMIC DNA]</scope>
    <source>
        <strain evidence="1 2">SF5</strain>
    </source>
</reference>
<dbReference type="EMBL" id="SHOA02000008">
    <property type="protein sequence ID" value="TDH69921.1"/>
    <property type="molecule type" value="Genomic_DNA"/>
</dbReference>
<accession>A0A976FNM3</accession>
<evidence type="ECO:0000313" key="2">
    <source>
        <dbReference type="Proteomes" id="UP000294530"/>
    </source>
</evidence>
<sequence>MTQTGGYEVFQEVGLSLVRMSWFRRELVYTDVILFAGLSHHDGADRLHSIFHGAASGFYGDPLPPVNSFCVEIYNGACRMLFETEGASRELGSLEVENHADAVRKVQVWAGTEVEIKRIEPH</sequence>
<comment type="caution">
    <text evidence="1">The sequence shown here is derived from an EMBL/GenBank/DDBJ whole genome shotgun (WGS) entry which is preliminary data.</text>
</comment>
<organism evidence="1 2">
    <name type="scientific">Bremia lactucae</name>
    <name type="common">Lettuce downy mildew</name>
    <dbReference type="NCBI Taxonomy" id="4779"/>
    <lineage>
        <taxon>Eukaryota</taxon>
        <taxon>Sar</taxon>
        <taxon>Stramenopiles</taxon>
        <taxon>Oomycota</taxon>
        <taxon>Peronosporomycetes</taxon>
        <taxon>Peronosporales</taxon>
        <taxon>Peronosporaceae</taxon>
        <taxon>Bremia</taxon>
    </lineage>
</organism>
<evidence type="ECO:0000313" key="1">
    <source>
        <dbReference type="EMBL" id="TDH69921.1"/>
    </source>
</evidence>
<gene>
    <name evidence="1" type="ORF">CCR75_005651</name>
</gene>
<dbReference type="GeneID" id="94349400"/>
<dbReference type="Proteomes" id="UP000294530">
    <property type="component" value="Unassembled WGS sequence"/>
</dbReference>
<protein>
    <submittedName>
        <fullName evidence="1">Uncharacterized protein</fullName>
    </submittedName>
</protein>
<dbReference type="KEGG" id="blac:94349400"/>
<name>A0A976FNM3_BRELC</name>
<keyword evidence="2" id="KW-1185">Reference proteome</keyword>
<dbReference type="RefSeq" id="XP_067819420.1">
    <property type="nucleotide sequence ID" value="XM_067963729.1"/>
</dbReference>